<dbReference type="Gene3D" id="6.20.250.70">
    <property type="match status" value="1"/>
</dbReference>
<evidence type="ECO:0000313" key="1">
    <source>
        <dbReference type="EMBL" id="OXU28225.1"/>
    </source>
</evidence>
<dbReference type="AlphaFoldDB" id="A0A232FC28"/>
<dbReference type="Proteomes" id="UP000215335">
    <property type="component" value="Unassembled WGS sequence"/>
</dbReference>
<dbReference type="OrthoDB" id="8197684at2759"/>
<sequence length="238" mass="27096">MSVFNTEKLKTEINTIADKNSENMNSPTTTSAPRRSILKTPSTTFKEIIEAEENNRFGNNDLVPRPHNVSIAKFNLDKEFYLKYFKFQLDEFVQKESLNANLEMKPTFSMEDLDEDDEVWVVDVPGTIDPLQLKGQTLQFGDKSKIKIGEDKYSAINRSCKSNLTCVLNKDKTSHVYKTVNIKPAGSISIRRKLSNTSKKKIEYQRMGGVPYPKNIKVRHPFFGVAVDSSSVKTEKQC</sequence>
<reference evidence="1 2" key="1">
    <citation type="journal article" date="2017" name="Curr. Biol.">
        <title>The Evolution of Venom by Co-option of Single-Copy Genes.</title>
        <authorList>
            <person name="Martinson E.O."/>
            <person name="Mrinalini"/>
            <person name="Kelkar Y.D."/>
            <person name="Chang C.H."/>
            <person name="Werren J.H."/>
        </authorList>
    </citation>
    <scope>NUCLEOTIDE SEQUENCE [LARGE SCALE GENOMIC DNA]</scope>
    <source>
        <strain evidence="1 2">Alberta</strain>
        <tissue evidence="1">Whole body</tissue>
    </source>
</reference>
<organism evidence="1 2">
    <name type="scientific">Trichomalopsis sarcophagae</name>
    <dbReference type="NCBI Taxonomy" id="543379"/>
    <lineage>
        <taxon>Eukaryota</taxon>
        <taxon>Metazoa</taxon>
        <taxon>Ecdysozoa</taxon>
        <taxon>Arthropoda</taxon>
        <taxon>Hexapoda</taxon>
        <taxon>Insecta</taxon>
        <taxon>Pterygota</taxon>
        <taxon>Neoptera</taxon>
        <taxon>Endopterygota</taxon>
        <taxon>Hymenoptera</taxon>
        <taxon>Apocrita</taxon>
        <taxon>Proctotrupomorpha</taxon>
        <taxon>Chalcidoidea</taxon>
        <taxon>Pteromalidae</taxon>
        <taxon>Pteromalinae</taxon>
        <taxon>Trichomalopsis</taxon>
    </lineage>
</organism>
<dbReference type="EMBL" id="NNAY01000460">
    <property type="protein sequence ID" value="OXU28225.1"/>
    <property type="molecule type" value="Genomic_DNA"/>
</dbReference>
<accession>A0A232FC28</accession>
<keyword evidence="2" id="KW-1185">Reference proteome</keyword>
<comment type="caution">
    <text evidence="1">The sequence shown here is derived from an EMBL/GenBank/DDBJ whole genome shotgun (WGS) entry which is preliminary data.</text>
</comment>
<proteinExistence type="predicted"/>
<protein>
    <submittedName>
        <fullName evidence="1">Uncharacterized protein</fullName>
    </submittedName>
</protein>
<evidence type="ECO:0000313" key="2">
    <source>
        <dbReference type="Proteomes" id="UP000215335"/>
    </source>
</evidence>
<gene>
    <name evidence="1" type="ORF">TSAR_009636</name>
</gene>
<name>A0A232FC28_9HYME</name>